<dbReference type="EMBL" id="MFAZ01000018">
    <property type="protein sequence ID" value="OGD87226.1"/>
    <property type="molecule type" value="Genomic_DNA"/>
</dbReference>
<accession>A0A1F5G5S7</accession>
<reference evidence="5 6" key="1">
    <citation type="journal article" date="2016" name="Nat. Commun.">
        <title>Thousands of microbial genomes shed light on interconnected biogeochemical processes in an aquifer system.</title>
        <authorList>
            <person name="Anantharaman K."/>
            <person name="Brown C.T."/>
            <person name="Hug L.A."/>
            <person name="Sharon I."/>
            <person name="Castelle C.J."/>
            <person name="Probst A.J."/>
            <person name="Thomas B.C."/>
            <person name="Singh A."/>
            <person name="Wilkins M.J."/>
            <person name="Karaoz U."/>
            <person name="Brodie E.L."/>
            <person name="Williams K.H."/>
            <person name="Hubbard S.S."/>
            <person name="Banfield J.F."/>
        </authorList>
    </citation>
    <scope>NUCLEOTIDE SEQUENCE [LARGE SCALE GENOMIC DNA]</scope>
</reference>
<dbReference type="NCBIfam" id="TIGR00002">
    <property type="entry name" value="S16"/>
    <property type="match status" value="1"/>
</dbReference>
<evidence type="ECO:0000256" key="1">
    <source>
        <dbReference type="ARBA" id="ARBA00022980"/>
    </source>
</evidence>
<dbReference type="Pfam" id="PF00886">
    <property type="entry name" value="Ribosomal_S16"/>
    <property type="match status" value="1"/>
</dbReference>
<evidence type="ECO:0000313" key="6">
    <source>
        <dbReference type="Proteomes" id="UP000179102"/>
    </source>
</evidence>
<comment type="caution">
    <text evidence="5">The sequence shown here is derived from an EMBL/GenBank/DDBJ whole genome shotgun (WGS) entry which is preliminary data.</text>
</comment>
<sequence>MSVKIRLTRTGKSHQVSFRIVALDTRSKRDGGFLEILGFYNPFNTPSLEIDKEKLAAWTKKGAKPTLAVISLLEKGSLTKKVSKRKLARDKAKADKVPLRPLRQVEDEVSSEASEPRSQSEREEETDAVKTTAAESITKEAIVEESKGSDKVKAEQNQQAVDKTEASKPEPKPETSQP</sequence>
<keyword evidence="2 3" id="KW-0687">Ribonucleoprotein</keyword>
<dbReference type="GO" id="GO:0003735">
    <property type="term" value="F:structural constituent of ribosome"/>
    <property type="evidence" value="ECO:0007669"/>
    <property type="project" value="InterPro"/>
</dbReference>
<feature type="compositionally biased region" description="Basic and acidic residues" evidence="4">
    <location>
        <begin position="89"/>
        <end position="106"/>
    </location>
</feature>
<dbReference type="SUPFAM" id="SSF54565">
    <property type="entry name" value="Ribosomal protein S16"/>
    <property type="match status" value="1"/>
</dbReference>
<dbReference type="PROSITE" id="PS00732">
    <property type="entry name" value="RIBOSOMAL_S16"/>
    <property type="match status" value="1"/>
</dbReference>
<protein>
    <recommendedName>
        <fullName evidence="3">Small ribosomal subunit protein bS16</fullName>
    </recommendedName>
</protein>
<dbReference type="InterPro" id="IPR023803">
    <property type="entry name" value="Ribosomal_bS16_dom_sf"/>
</dbReference>
<dbReference type="GO" id="GO:0015935">
    <property type="term" value="C:small ribosomal subunit"/>
    <property type="evidence" value="ECO:0007669"/>
    <property type="project" value="TreeGrafter"/>
</dbReference>
<dbReference type="STRING" id="1797711.A2870_03705"/>
<dbReference type="Gene3D" id="3.30.1320.10">
    <property type="match status" value="1"/>
</dbReference>
<gene>
    <name evidence="3" type="primary">rpsP</name>
    <name evidence="5" type="ORF">A2870_03705</name>
</gene>
<dbReference type="PANTHER" id="PTHR12919:SF20">
    <property type="entry name" value="SMALL RIBOSOMAL SUBUNIT PROTEIN BS16M"/>
    <property type="match status" value="1"/>
</dbReference>
<evidence type="ECO:0000256" key="2">
    <source>
        <dbReference type="ARBA" id="ARBA00023274"/>
    </source>
</evidence>
<dbReference type="PANTHER" id="PTHR12919">
    <property type="entry name" value="30S RIBOSOMAL PROTEIN S16"/>
    <property type="match status" value="1"/>
</dbReference>
<feature type="compositionally biased region" description="Basic and acidic residues" evidence="4">
    <location>
        <begin position="137"/>
        <end position="154"/>
    </location>
</feature>
<keyword evidence="1 3" id="KW-0689">Ribosomal protein</keyword>
<dbReference type="InterPro" id="IPR020592">
    <property type="entry name" value="Ribosomal_bS16_CS"/>
</dbReference>
<dbReference type="GO" id="GO:0005737">
    <property type="term" value="C:cytoplasm"/>
    <property type="evidence" value="ECO:0007669"/>
    <property type="project" value="UniProtKB-ARBA"/>
</dbReference>
<dbReference type="Proteomes" id="UP000179102">
    <property type="component" value="Unassembled WGS sequence"/>
</dbReference>
<dbReference type="AlphaFoldDB" id="A0A1F5G5S7"/>
<proteinExistence type="inferred from homology"/>
<feature type="region of interest" description="Disordered" evidence="4">
    <location>
        <begin position="83"/>
        <end position="178"/>
    </location>
</feature>
<organism evidence="5 6">
    <name type="scientific">Candidatus Curtissbacteria bacterium RIFCSPHIGHO2_01_FULL_41_11</name>
    <dbReference type="NCBI Taxonomy" id="1797711"/>
    <lineage>
        <taxon>Bacteria</taxon>
        <taxon>Candidatus Curtissiibacteriota</taxon>
    </lineage>
</organism>
<dbReference type="HAMAP" id="MF_00385">
    <property type="entry name" value="Ribosomal_bS16"/>
    <property type="match status" value="1"/>
</dbReference>
<dbReference type="GO" id="GO:0006412">
    <property type="term" value="P:translation"/>
    <property type="evidence" value="ECO:0007669"/>
    <property type="project" value="UniProtKB-UniRule"/>
</dbReference>
<evidence type="ECO:0000313" key="5">
    <source>
        <dbReference type="EMBL" id="OGD87226.1"/>
    </source>
</evidence>
<comment type="similarity">
    <text evidence="3">Belongs to the bacterial ribosomal protein bS16 family.</text>
</comment>
<evidence type="ECO:0000256" key="3">
    <source>
        <dbReference type="HAMAP-Rule" id="MF_00385"/>
    </source>
</evidence>
<dbReference type="InterPro" id="IPR000307">
    <property type="entry name" value="Ribosomal_bS16"/>
</dbReference>
<evidence type="ECO:0000256" key="4">
    <source>
        <dbReference type="SAM" id="MobiDB-lite"/>
    </source>
</evidence>
<feature type="compositionally biased region" description="Basic and acidic residues" evidence="4">
    <location>
        <begin position="162"/>
        <end position="178"/>
    </location>
</feature>
<name>A0A1F5G5S7_9BACT</name>